<sequence length="299" mass="32650">MVEVTRATREKSKLRIALAGVSGGGKTLGALLLASGLTGGDFSKVCLIDTEHRRGELYANRTDLGVGEFWYIELKAPYSPEHYKECVDAAVKQVGPDGVVIVDSLSHAWSNAGGVLEIKADIAAKPGKNSYTAWDEAGRIQNDFINYLLSVNCHTICTLRVKQDYVLTENDRGKQVPVKVGLAPVQRDDVEYEFDIMFTIGRDHIATTSKDVTFLDGFGAVITSDLGKQLAEWANDGKEPTRCQECGRLVSATSKMTIDQLADYTRKTYGKCLCAACAVKLEKARRAAEKEKEAAHAPQ</sequence>
<dbReference type="STRING" id="748224.HMPREF9436_01458"/>
<accession>E2ZIG4</accession>
<dbReference type="Proteomes" id="UP000006028">
    <property type="component" value="Unassembled WGS sequence"/>
</dbReference>
<evidence type="ECO:0000313" key="1">
    <source>
        <dbReference type="EMBL" id="EFQ07022.1"/>
    </source>
</evidence>
<dbReference type="BioCyc" id="FCF748224-HMP:GTSS-140-MONOMER"/>
<dbReference type="Gene3D" id="3.40.50.300">
    <property type="entry name" value="P-loop containing nucleotide triphosphate hydrolases"/>
    <property type="match status" value="1"/>
</dbReference>
<reference evidence="1 2" key="1">
    <citation type="submission" date="2010-08" db="EMBL/GenBank/DDBJ databases">
        <authorList>
            <person name="Weinstock G."/>
            <person name="Sodergren E."/>
            <person name="Clifton S."/>
            <person name="Fulton L."/>
            <person name="Fulton B."/>
            <person name="Courtney L."/>
            <person name="Fronick C."/>
            <person name="Harrison M."/>
            <person name="Strong C."/>
            <person name="Farmer C."/>
            <person name="Delahaunty K."/>
            <person name="Markovic C."/>
            <person name="Hall O."/>
            <person name="Minx P."/>
            <person name="Tomlinson C."/>
            <person name="Mitreva M."/>
            <person name="Hou S."/>
            <person name="Chen J."/>
            <person name="Wollam A."/>
            <person name="Pepin K.H."/>
            <person name="Johnson M."/>
            <person name="Bhonagiri V."/>
            <person name="Zhang X."/>
            <person name="Suruliraj S."/>
            <person name="Warren W."/>
            <person name="Chinwalla A."/>
            <person name="Mardis E.R."/>
            <person name="Wilson R.K."/>
        </authorList>
    </citation>
    <scope>NUCLEOTIDE SEQUENCE [LARGE SCALE GENOMIC DNA]</scope>
    <source>
        <strain evidence="1 2">KLE1255</strain>
    </source>
</reference>
<dbReference type="SUPFAM" id="SSF52540">
    <property type="entry name" value="P-loop containing nucleoside triphosphate hydrolases"/>
    <property type="match status" value="1"/>
</dbReference>
<dbReference type="InterPro" id="IPR027417">
    <property type="entry name" value="P-loop_NTPase"/>
</dbReference>
<name>E2ZIG4_9FIRM</name>
<evidence type="ECO:0000313" key="2">
    <source>
        <dbReference type="Proteomes" id="UP000006028"/>
    </source>
</evidence>
<dbReference type="RefSeq" id="WP_005941813.1">
    <property type="nucleotide sequence ID" value="NZ_GL538315.1"/>
</dbReference>
<proteinExistence type="predicted"/>
<dbReference type="OrthoDB" id="1625426at2"/>
<gene>
    <name evidence="1" type="ORF">HMPREF9436_01458</name>
</gene>
<dbReference type="eggNOG" id="COG0468">
    <property type="taxonomic scope" value="Bacteria"/>
</dbReference>
<dbReference type="Pfam" id="PF13479">
    <property type="entry name" value="AAA_24"/>
    <property type="match status" value="1"/>
</dbReference>
<organism evidence="1 2">
    <name type="scientific">Faecalibacterium cf. prausnitzii KLE1255</name>
    <dbReference type="NCBI Taxonomy" id="748224"/>
    <lineage>
        <taxon>Bacteria</taxon>
        <taxon>Bacillati</taxon>
        <taxon>Bacillota</taxon>
        <taxon>Clostridia</taxon>
        <taxon>Eubacteriales</taxon>
        <taxon>Oscillospiraceae</taxon>
        <taxon>Faecalibacterium</taxon>
    </lineage>
</organism>
<dbReference type="HOGENOM" id="CLU_064891_2_0_9"/>
<dbReference type="EMBL" id="AECU01000119">
    <property type="protein sequence ID" value="EFQ07022.1"/>
    <property type="molecule type" value="Genomic_DNA"/>
</dbReference>
<evidence type="ECO:0008006" key="3">
    <source>
        <dbReference type="Google" id="ProtNLM"/>
    </source>
</evidence>
<comment type="caution">
    <text evidence="1">The sequence shown here is derived from an EMBL/GenBank/DDBJ whole genome shotgun (WGS) entry which is preliminary data.</text>
</comment>
<protein>
    <recommendedName>
        <fullName evidence="3">AAA+ ATPase domain-containing protein</fullName>
    </recommendedName>
</protein>
<dbReference type="AlphaFoldDB" id="E2ZIG4"/>